<dbReference type="EMBL" id="MECQ01000001">
    <property type="protein sequence ID" value="ODV57711.1"/>
    <property type="molecule type" value="Genomic_DNA"/>
</dbReference>
<protein>
    <submittedName>
        <fullName evidence="1">Uncharacterized protein</fullName>
    </submittedName>
</protein>
<dbReference type="RefSeq" id="WP_069483338.1">
    <property type="nucleotide sequence ID" value="NZ_KV766182.1"/>
</dbReference>
<dbReference type="AlphaFoldDB" id="A0A1E4RB68"/>
<gene>
    <name evidence="1" type="ORF">BG258_09930</name>
</gene>
<evidence type="ECO:0000313" key="2">
    <source>
        <dbReference type="Proteomes" id="UP000094784"/>
    </source>
</evidence>
<accession>A0A1E4RB68</accession>
<sequence length="361" mass="42941">MQDYLTTINYDLKGLKKVILESPDTPDFNSAPIFSLFRDACIILYEANKVLKEDKVISSYLTNMDEITKVRHKVKTNQGFKNKEIFNQLLDGHKSVFGNDIDNLGFYLENNNLVSSTIFPTFVFADTPLFNVFDKNTISEFTGIIGSLMQEIINMIDRPINLDSKPLRKSYDKKIILKDIWDQRFFTDDVTYNVFLTRLLLIQNELTTCIWLENHLDYKSPKLNFDKYILLRLTSIKLYEAMRNLLDIKDRLTIHWNNFKLNNLDYLMTEYRNTLEEEMKVLRDMLHYNNKDINFYDYLQQRIEKDNEYPDKLIEIIFNDYISKIRETISNNFNIQSYESMSDNELIERRINRLSSEAIKN</sequence>
<dbReference type="OrthoDB" id="2908473at2"/>
<dbReference type="Proteomes" id="UP000094784">
    <property type="component" value="Unassembled WGS sequence"/>
</dbReference>
<name>A0A1E4RB68_9BACI</name>
<reference evidence="1 2" key="1">
    <citation type="submission" date="2016-09" db="EMBL/GenBank/DDBJ databases">
        <title>Draft genome sequence of the soil isolate, Lysinibacillus fusiformis M5, a potential hypoxanthine producer.</title>
        <authorList>
            <person name="Gallegos-Monterrosa R."/>
            <person name="Maroti G."/>
            <person name="Balint B."/>
            <person name="Kovacs A.T."/>
        </authorList>
    </citation>
    <scope>NUCLEOTIDE SEQUENCE [LARGE SCALE GENOMIC DNA]</scope>
    <source>
        <strain evidence="1 2">M5</strain>
    </source>
</reference>
<evidence type="ECO:0000313" key="1">
    <source>
        <dbReference type="EMBL" id="ODV57711.1"/>
    </source>
</evidence>
<organism evidence="1 2">
    <name type="scientific">Lysinibacillus fusiformis</name>
    <dbReference type="NCBI Taxonomy" id="28031"/>
    <lineage>
        <taxon>Bacteria</taxon>
        <taxon>Bacillati</taxon>
        <taxon>Bacillota</taxon>
        <taxon>Bacilli</taxon>
        <taxon>Bacillales</taxon>
        <taxon>Bacillaceae</taxon>
        <taxon>Lysinibacillus</taxon>
    </lineage>
</organism>
<comment type="caution">
    <text evidence="1">The sequence shown here is derived from an EMBL/GenBank/DDBJ whole genome shotgun (WGS) entry which is preliminary data.</text>
</comment>
<proteinExistence type="predicted"/>